<gene>
    <name evidence="1" type="ORF">GCM10023203_22150</name>
</gene>
<sequence>MIEELWYPLDRAARGISQANHVSYHGLVDVHAVHSAVFQLDTIAGRLPQLLRYLGRCVGRAEAARVRDDRGSDPAMTLLEAQSELDEAAAALEPVTAHLERALGQLTHLARRNQED</sequence>
<comment type="caution">
    <text evidence="1">The sequence shown here is derived from an EMBL/GenBank/DDBJ whole genome shotgun (WGS) entry which is preliminary data.</text>
</comment>
<reference evidence="2" key="1">
    <citation type="journal article" date="2019" name="Int. J. Syst. Evol. Microbiol.">
        <title>The Global Catalogue of Microorganisms (GCM) 10K type strain sequencing project: providing services to taxonomists for standard genome sequencing and annotation.</title>
        <authorList>
            <consortium name="The Broad Institute Genomics Platform"/>
            <consortium name="The Broad Institute Genome Sequencing Center for Infectious Disease"/>
            <person name="Wu L."/>
            <person name="Ma J."/>
        </authorList>
    </citation>
    <scope>NUCLEOTIDE SEQUENCE [LARGE SCALE GENOMIC DNA]</scope>
    <source>
        <strain evidence="2">JCM 17983</strain>
    </source>
</reference>
<organism evidence="1 2">
    <name type="scientific">Actinomycetospora straminea</name>
    <dbReference type="NCBI Taxonomy" id="663607"/>
    <lineage>
        <taxon>Bacteria</taxon>
        <taxon>Bacillati</taxon>
        <taxon>Actinomycetota</taxon>
        <taxon>Actinomycetes</taxon>
        <taxon>Pseudonocardiales</taxon>
        <taxon>Pseudonocardiaceae</taxon>
        <taxon>Actinomycetospora</taxon>
    </lineage>
</organism>
<dbReference type="Proteomes" id="UP001500457">
    <property type="component" value="Unassembled WGS sequence"/>
</dbReference>
<keyword evidence="2" id="KW-1185">Reference proteome</keyword>
<evidence type="ECO:0000313" key="1">
    <source>
        <dbReference type="EMBL" id="GAA4872084.1"/>
    </source>
</evidence>
<dbReference type="RefSeq" id="WP_274230504.1">
    <property type="nucleotide sequence ID" value="NZ_BAABHQ010000004.1"/>
</dbReference>
<proteinExistence type="predicted"/>
<evidence type="ECO:0000313" key="2">
    <source>
        <dbReference type="Proteomes" id="UP001500457"/>
    </source>
</evidence>
<accession>A0ABP9E8D6</accession>
<dbReference type="EMBL" id="BAABHQ010000004">
    <property type="protein sequence ID" value="GAA4872084.1"/>
    <property type="molecule type" value="Genomic_DNA"/>
</dbReference>
<protein>
    <submittedName>
        <fullName evidence="1">Uncharacterized protein</fullName>
    </submittedName>
</protein>
<name>A0ABP9E8D6_9PSEU</name>